<feature type="transmembrane region" description="Helical" evidence="1">
    <location>
        <begin position="209"/>
        <end position="227"/>
    </location>
</feature>
<name>A0A6L6XXV3_9ACTN</name>
<keyword evidence="1" id="KW-0812">Transmembrane</keyword>
<keyword evidence="1" id="KW-1133">Transmembrane helix</keyword>
<feature type="transmembrane region" description="Helical" evidence="1">
    <location>
        <begin position="22"/>
        <end position="43"/>
    </location>
</feature>
<organism evidence="2 3">
    <name type="scientific">Nocardioides agri</name>
    <dbReference type="NCBI Taxonomy" id="2682843"/>
    <lineage>
        <taxon>Bacteria</taxon>
        <taxon>Bacillati</taxon>
        <taxon>Actinomycetota</taxon>
        <taxon>Actinomycetes</taxon>
        <taxon>Propionibacteriales</taxon>
        <taxon>Nocardioidaceae</taxon>
        <taxon>Nocardioides</taxon>
    </lineage>
</organism>
<feature type="transmembrane region" description="Helical" evidence="1">
    <location>
        <begin position="115"/>
        <end position="132"/>
    </location>
</feature>
<reference evidence="2 3" key="1">
    <citation type="submission" date="2019-12" db="EMBL/GenBank/DDBJ databases">
        <authorList>
            <person name="Huq M.A."/>
        </authorList>
    </citation>
    <scope>NUCLEOTIDE SEQUENCE [LARGE SCALE GENOMIC DNA]</scope>
    <source>
        <strain evidence="2 3">MAH-18</strain>
    </source>
</reference>
<evidence type="ECO:0000313" key="3">
    <source>
        <dbReference type="Proteomes" id="UP000473525"/>
    </source>
</evidence>
<evidence type="ECO:0000256" key="1">
    <source>
        <dbReference type="SAM" id="Phobius"/>
    </source>
</evidence>
<evidence type="ECO:0000313" key="2">
    <source>
        <dbReference type="EMBL" id="MVQ51622.1"/>
    </source>
</evidence>
<feature type="transmembrane region" description="Helical" evidence="1">
    <location>
        <begin position="183"/>
        <end position="202"/>
    </location>
</feature>
<gene>
    <name evidence="2" type="ORF">GON03_20780</name>
</gene>
<dbReference type="RefSeq" id="WP_157346564.1">
    <property type="nucleotide sequence ID" value="NZ_WSEK01000005.1"/>
</dbReference>
<sequence length="254" mass="26224">MMIDTETTVPPTTTPPRPLRRIAIGVAGSLAAALPTVWTVSMIRFLATGELSGHRYHQLTGQGLLLTTLWLLAVVPLIGAAWRGRRPSSAAGILHLAFVGTGAGCAAAATGGGAPALMVVVAVTGGLLWLALPRRPLLRLPVRVDPVLMPLALVTGALCTPYVLDQIDLQNAASGHHAQNPHYFDMAWLVCTLVVIAVAAAAVPAVRRLGVLAGAGFAWTGAMGLLLDVDRTWSGLVLVAGAVIALVSARPGRG</sequence>
<feature type="transmembrane region" description="Helical" evidence="1">
    <location>
        <begin position="233"/>
        <end position="249"/>
    </location>
</feature>
<accession>A0A6L6XXV3</accession>
<proteinExistence type="predicted"/>
<feature type="transmembrane region" description="Helical" evidence="1">
    <location>
        <begin position="144"/>
        <end position="163"/>
    </location>
</feature>
<dbReference type="Proteomes" id="UP000473525">
    <property type="component" value="Unassembled WGS sequence"/>
</dbReference>
<keyword evidence="1" id="KW-0472">Membrane</keyword>
<feature type="transmembrane region" description="Helical" evidence="1">
    <location>
        <begin position="89"/>
        <end position="109"/>
    </location>
</feature>
<feature type="transmembrane region" description="Helical" evidence="1">
    <location>
        <begin position="63"/>
        <end position="82"/>
    </location>
</feature>
<dbReference type="AlphaFoldDB" id="A0A6L6XXV3"/>
<protein>
    <submittedName>
        <fullName evidence="2">Uncharacterized protein</fullName>
    </submittedName>
</protein>
<comment type="caution">
    <text evidence="2">The sequence shown here is derived from an EMBL/GenBank/DDBJ whole genome shotgun (WGS) entry which is preliminary data.</text>
</comment>
<keyword evidence="3" id="KW-1185">Reference proteome</keyword>
<dbReference type="EMBL" id="WSEK01000005">
    <property type="protein sequence ID" value="MVQ51622.1"/>
    <property type="molecule type" value="Genomic_DNA"/>
</dbReference>